<dbReference type="OrthoDB" id="6348134at2759"/>
<keyword evidence="3" id="KW-1185">Reference proteome</keyword>
<accession>A0A226E2A8</accession>
<sequence>MQGLTIAVVLALVGVAVAGIPDYHGHDHYAHPKYKYSYGVNDKHTGDYKTAHGFQAEVINKGGHAHHAPVYAKKAYDAGHGYALGHGQGYAVSSLGGAGGAGFDGGFDGGAGFGGAF</sequence>
<evidence type="ECO:0000256" key="1">
    <source>
        <dbReference type="SAM" id="SignalP"/>
    </source>
</evidence>
<organism evidence="2 3">
    <name type="scientific">Folsomia candida</name>
    <name type="common">Springtail</name>
    <dbReference type="NCBI Taxonomy" id="158441"/>
    <lineage>
        <taxon>Eukaryota</taxon>
        <taxon>Metazoa</taxon>
        <taxon>Ecdysozoa</taxon>
        <taxon>Arthropoda</taxon>
        <taxon>Hexapoda</taxon>
        <taxon>Collembola</taxon>
        <taxon>Entomobryomorpha</taxon>
        <taxon>Isotomoidea</taxon>
        <taxon>Isotomidae</taxon>
        <taxon>Proisotominae</taxon>
        <taxon>Folsomia</taxon>
    </lineage>
</organism>
<dbReference type="AlphaFoldDB" id="A0A226E2A8"/>
<feature type="chain" id="PRO_5013279748" evidence="1">
    <location>
        <begin position="19"/>
        <end position="117"/>
    </location>
</feature>
<evidence type="ECO:0000313" key="3">
    <source>
        <dbReference type="Proteomes" id="UP000198287"/>
    </source>
</evidence>
<comment type="caution">
    <text evidence="2">The sequence shown here is derived from an EMBL/GenBank/DDBJ whole genome shotgun (WGS) entry which is preliminary data.</text>
</comment>
<keyword evidence="1" id="KW-0732">Signal</keyword>
<evidence type="ECO:0000313" key="2">
    <source>
        <dbReference type="EMBL" id="OXA51117.1"/>
    </source>
</evidence>
<gene>
    <name evidence="2" type="ORF">Fcan01_14291</name>
</gene>
<protein>
    <submittedName>
        <fullName evidence="2">Cuticle protein 19</fullName>
    </submittedName>
</protein>
<feature type="signal peptide" evidence="1">
    <location>
        <begin position="1"/>
        <end position="18"/>
    </location>
</feature>
<dbReference type="OMA" id="HYENHAH"/>
<name>A0A226E2A8_FOLCA</name>
<dbReference type="EMBL" id="LNIX01000008">
    <property type="protein sequence ID" value="OXA51117.1"/>
    <property type="molecule type" value="Genomic_DNA"/>
</dbReference>
<proteinExistence type="predicted"/>
<dbReference type="Proteomes" id="UP000198287">
    <property type="component" value="Unassembled WGS sequence"/>
</dbReference>
<reference evidence="2 3" key="1">
    <citation type="submission" date="2015-12" db="EMBL/GenBank/DDBJ databases">
        <title>The genome of Folsomia candida.</title>
        <authorList>
            <person name="Faddeeva A."/>
            <person name="Derks M.F."/>
            <person name="Anvar Y."/>
            <person name="Smit S."/>
            <person name="Van Straalen N."/>
            <person name="Roelofs D."/>
        </authorList>
    </citation>
    <scope>NUCLEOTIDE SEQUENCE [LARGE SCALE GENOMIC DNA]</scope>
    <source>
        <strain evidence="2 3">VU population</strain>
        <tissue evidence="2">Whole body</tissue>
    </source>
</reference>